<dbReference type="InterPro" id="IPR036565">
    <property type="entry name" value="Mur-like_cat_sf"/>
</dbReference>
<gene>
    <name evidence="6" type="ORF">A3A16_01965</name>
</gene>
<dbReference type="SUPFAM" id="SSF53623">
    <property type="entry name" value="MurD-like peptide ligases, catalytic domain"/>
    <property type="match status" value="1"/>
</dbReference>
<dbReference type="InterPro" id="IPR036615">
    <property type="entry name" value="Mur_ligase_C_dom_sf"/>
</dbReference>
<keyword evidence="2" id="KW-0547">Nucleotide-binding</keyword>
<dbReference type="Proteomes" id="UP000177942">
    <property type="component" value="Unassembled WGS sequence"/>
</dbReference>
<dbReference type="PANTHER" id="PTHR43024">
    <property type="entry name" value="UDP-N-ACETYLMURAMOYL-TRIPEPTIDE--D-ALANYL-D-ALANINE LIGASE"/>
    <property type="match status" value="1"/>
</dbReference>
<reference evidence="6 7" key="1">
    <citation type="journal article" date="2016" name="Nat. Commun.">
        <title>Thousands of microbial genomes shed light on interconnected biogeochemical processes in an aquifer system.</title>
        <authorList>
            <person name="Anantharaman K."/>
            <person name="Brown C.T."/>
            <person name="Hug L.A."/>
            <person name="Sharon I."/>
            <person name="Castelle C.J."/>
            <person name="Probst A.J."/>
            <person name="Thomas B.C."/>
            <person name="Singh A."/>
            <person name="Wilkins M.J."/>
            <person name="Karaoz U."/>
            <person name="Brodie E.L."/>
            <person name="Williams K.H."/>
            <person name="Hubbard S.S."/>
            <person name="Banfield J.F."/>
        </authorList>
    </citation>
    <scope>NUCLEOTIDE SEQUENCE [LARGE SCALE GENOMIC DNA]</scope>
</reference>
<keyword evidence="1" id="KW-0436">Ligase</keyword>
<evidence type="ECO:0000256" key="2">
    <source>
        <dbReference type="ARBA" id="ARBA00022741"/>
    </source>
</evidence>
<evidence type="ECO:0000256" key="3">
    <source>
        <dbReference type="ARBA" id="ARBA00022840"/>
    </source>
</evidence>
<dbReference type="InterPro" id="IPR051046">
    <property type="entry name" value="MurCDEF_CellWall_CoF430Synth"/>
</dbReference>
<proteinExistence type="predicted"/>
<feature type="domain" description="Mur ligase C-terminal" evidence="4">
    <location>
        <begin position="271"/>
        <end position="396"/>
    </location>
</feature>
<dbReference type="InterPro" id="IPR004101">
    <property type="entry name" value="Mur_ligase_C"/>
</dbReference>
<dbReference type="STRING" id="1798407.A3A16_01965"/>
<dbReference type="GO" id="GO:0005524">
    <property type="term" value="F:ATP binding"/>
    <property type="evidence" value="ECO:0007669"/>
    <property type="project" value="UniProtKB-KW"/>
</dbReference>
<dbReference type="Gene3D" id="3.40.1190.10">
    <property type="entry name" value="Mur-like, catalytic domain"/>
    <property type="match status" value="1"/>
</dbReference>
<dbReference type="GO" id="GO:0016881">
    <property type="term" value="F:acid-amino acid ligase activity"/>
    <property type="evidence" value="ECO:0007669"/>
    <property type="project" value="InterPro"/>
</dbReference>
<dbReference type="EMBL" id="MHJJ01000013">
    <property type="protein sequence ID" value="OGY65269.1"/>
    <property type="molecule type" value="Genomic_DNA"/>
</dbReference>
<dbReference type="Pfam" id="PF02875">
    <property type="entry name" value="Mur_ligase_C"/>
    <property type="match status" value="1"/>
</dbReference>
<protein>
    <recommendedName>
        <fullName evidence="8">UDP-N-acetylmuramoyl-tripeptide--D-alanyl-D-alanine ligase</fullName>
    </recommendedName>
</protein>
<feature type="domain" description="Mur ligase central" evidence="5">
    <location>
        <begin position="101"/>
        <end position="208"/>
    </location>
</feature>
<dbReference type="InterPro" id="IPR013221">
    <property type="entry name" value="Mur_ligase_cen"/>
</dbReference>
<dbReference type="Gene3D" id="3.90.190.20">
    <property type="entry name" value="Mur ligase, C-terminal domain"/>
    <property type="match status" value="1"/>
</dbReference>
<dbReference type="SUPFAM" id="SSF53244">
    <property type="entry name" value="MurD-like peptide ligases, peptide-binding domain"/>
    <property type="match status" value="1"/>
</dbReference>
<dbReference type="AlphaFoldDB" id="A0A1G1ZLF2"/>
<evidence type="ECO:0000259" key="4">
    <source>
        <dbReference type="Pfam" id="PF02875"/>
    </source>
</evidence>
<name>A0A1G1ZLF2_9BACT</name>
<evidence type="ECO:0000256" key="1">
    <source>
        <dbReference type="ARBA" id="ARBA00022598"/>
    </source>
</evidence>
<sequence>MKNKLKNILKLILRILAIWTIRKYHPGIVGVTGSVGKTSTKEAIYAVLRDTRRVRSSSGNFNNEIGLPLTILGGWQKIGGSLFWPKVILVSILKLIFKLPYPDVLILEYAADRPGDIKYLLEIARPQIGVVTAIGEIPVHVEFYDDPDAVAREKSKIAEALPVTGFAILNYDDEAVLKMKDRTRSHIMTFGFQEGAEVKVSNLEYRFENNRPLGLSFKLEYGGSFVPVRLDGCFGKGQCYAVAAAACAGLVFGLNLVKISEALLYYQSPPRRMKLLSGIKQSYILDDSYNASPLSMHAAIDTIKSWEVKRKIGVLGDMLEIGKYAIGAHEEIGKLAGRTFDILITIGARAKFIAEAANKHGLAKKNIFSFDTADEAKLKVQELIKKGDLILIKGSRAMELDKIVEEIRRA</sequence>
<accession>A0A1G1ZLF2</accession>
<comment type="caution">
    <text evidence="6">The sequence shown here is derived from an EMBL/GenBank/DDBJ whole genome shotgun (WGS) entry which is preliminary data.</text>
</comment>
<dbReference type="PANTHER" id="PTHR43024:SF1">
    <property type="entry name" value="UDP-N-ACETYLMURAMOYL-TRIPEPTIDE--D-ALANYL-D-ALANINE LIGASE"/>
    <property type="match status" value="1"/>
</dbReference>
<keyword evidence="3" id="KW-0067">ATP-binding</keyword>
<organism evidence="6 7">
    <name type="scientific">Candidatus Harrisonbacteria bacterium RIFCSPLOWO2_01_FULL_44_18</name>
    <dbReference type="NCBI Taxonomy" id="1798407"/>
    <lineage>
        <taxon>Bacteria</taxon>
        <taxon>Candidatus Harrisoniibacteriota</taxon>
    </lineage>
</organism>
<evidence type="ECO:0000259" key="5">
    <source>
        <dbReference type="Pfam" id="PF08245"/>
    </source>
</evidence>
<feature type="domain" description="Mur ligase central" evidence="5">
    <location>
        <begin position="31"/>
        <end position="71"/>
    </location>
</feature>
<dbReference type="Pfam" id="PF08245">
    <property type="entry name" value="Mur_ligase_M"/>
    <property type="match status" value="2"/>
</dbReference>
<evidence type="ECO:0000313" key="7">
    <source>
        <dbReference type="Proteomes" id="UP000177942"/>
    </source>
</evidence>
<evidence type="ECO:0000313" key="6">
    <source>
        <dbReference type="EMBL" id="OGY65269.1"/>
    </source>
</evidence>
<evidence type="ECO:0008006" key="8">
    <source>
        <dbReference type="Google" id="ProtNLM"/>
    </source>
</evidence>